<dbReference type="Proteomes" id="UP000827872">
    <property type="component" value="Linkage Group LG12"/>
</dbReference>
<proteinExistence type="predicted"/>
<keyword evidence="2" id="KW-1185">Reference proteome</keyword>
<evidence type="ECO:0000313" key="2">
    <source>
        <dbReference type="Proteomes" id="UP000827872"/>
    </source>
</evidence>
<reference evidence="1" key="1">
    <citation type="submission" date="2021-08" db="EMBL/GenBank/DDBJ databases">
        <title>The first chromosome-level gecko genome reveals the dynamic sex chromosomes of Neotropical dwarf geckos (Sphaerodactylidae: Sphaerodactylus).</title>
        <authorList>
            <person name="Pinto B.J."/>
            <person name="Keating S.E."/>
            <person name="Gamble T."/>
        </authorList>
    </citation>
    <scope>NUCLEOTIDE SEQUENCE</scope>
    <source>
        <strain evidence="1">TG3544</strain>
    </source>
</reference>
<organism evidence="1 2">
    <name type="scientific">Sphaerodactylus townsendi</name>
    <dbReference type="NCBI Taxonomy" id="933632"/>
    <lineage>
        <taxon>Eukaryota</taxon>
        <taxon>Metazoa</taxon>
        <taxon>Chordata</taxon>
        <taxon>Craniata</taxon>
        <taxon>Vertebrata</taxon>
        <taxon>Euteleostomi</taxon>
        <taxon>Lepidosauria</taxon>
        <taxon>Squamata</taxon>
        <taxon>Bifurcata</taxon>
        <taxon>Gekkota</taxon>
        <taxon>Sphaerodactylidae</taxon>
        <taxon>Sphaerodactylus</taxon>
    </lineage>
</organism>
<protein>
    <submittedName>
        <fullName evidence="1">Uncharacterized protein</fullName>
    </submittedName>
</protein>
<comment type="caution">
    <text evidence="1">The sequence shown here is derived from an EMBL/GenBank/DDBJ whole genome shotgun (WGS) entry which is preliminary data.</text>
</comment>
<name>A0ACB8EYE5_9SAUR</name>
<evidence type="ECO:0000313" key="1">
    <source>
        <dbReference type="EMBL" id="KAH7997839.1"/>
    </source>
</evidence>
<dbReference type="EMBL" id="CM037625">
    <property type="protein sequence ID" value="KAH7997839.1"/>
    <property type="molecule type" value="Genomic_DNA"/>
</dbReference>
<accession>A0ACB8EYE5</accession>
<sequence length="159" mass="17247">MEPAPRVPSARLQAEASGAWAAAGPGLVFAGCGGTDVALAQAFWNSVTLQPPLESCLGPPRGSLTPGHRKLSSANGRRRSLLADDRSSLAQPSSTSRKIEAETQGNPEVESVVGEKAQYLQKAKRRKEIIALLKKQREERIMKEAISRPHRPKTKTEER</sequence>
<gene>
    <name evidence="1" type="ORF">K3G42_009148</name>
</gene>